<evidence type="ECO:0000256" key="5">
    <source>
        <dbReference type="ARBA" id="ARBA00023134"/>
    </source>
</evidence>
<dbReference type="NCBIfam" id="TIGR00484">
    <property type="entry name" value="EF-G"/>
    <property type="match status" value="1"/>
</dbReference>
<dbReference type="Pfam" id="PF00679">
    <property type="entry name" value="EFG_C"/>
    <property type="match status" value="1"/>
</dbReference>
<dbReference type="EMBL" id="JAUSVL010000001">
    <property type="protein sequence ID" value="MDQ0288980.1"/>
    <property type="molecule type" value="Genomic_DNA"/>
</dbReference>
<protein>
    <recommendedName>
        <fullName evidence="7">Elongation factor G</fullName>
    </recommendedName>
</protein>
<evidence type="ECO:0000313" key="10">
    <source>
        <dbReference type="Proteomes" id="UP001238163"/>
    </source>
</evidence>
<feature type="domain" description="Tr-type G" evidence="8">
    <location>
        <begin position="5"/>
        <end position="279"/>
    </location>
</feature>
<dbReference type="InterPro" id="IPR005517">
    <property type="entry name" value="Transl_elong_EFG/EF2_IV"/>
</dbReference>
<dbReference type="RefSeq" id="WP_307260322.1">
    <property type="nucleotide sequence ID" value="NZ_JAUSVL010000001.1"/>
</dbReference>
<dbReference type="GO" id="GO:0005525">
    <property type="term" value="F:GTP binding"/>
    <property type="evidence" value="ECO:0007669"/>
    <property type="project" value="UniProtKB-UniRule"/>
</dbReference>
<dbReference type="SMART" id="SM00889">
    <property type="entry name" value="EFG_IV"/>
    <property type="match status" value="1"/>
</dbReference>
<keyword evidence="3 9" id="KW-0251">Elongation factor</keyword>
<dbReference type="CDD" id="cd01886">
    <property type="entry name" value="EF-G"/>
    <property type="match status" value="1"/>
</dbReference>
<organism evidence="9 10">
    <name type="scientific">Oligosphaera ethanolica</name>
    <dbReference type="NCBI Taxonomy" id="760260"/>
    <lineage>
        <taxon>Bacteria</taxon>
        <taxon>Pseudomonadati</taxon>
        <taxon>Lentisphaerota</taxon>
        <taxon>Oligosphaeria</taxon>
        <taxon>Oligosphaerales</taxon>
        <taxon>Oligosphaeraceae</taxon>
        <taxon>Oligosphaera</taxon>
    </lineage>
</organism>
<dbReference type="Pfam" id="PF00009">
    <property type="entry name" value="GTP_EFTU"/>
    <property type="match status" value="1"/>
</dbReference>
<name>A0AAE3VEF7_9BACT</name>
<dbReference type="PROSITE" id="PS00301">
    <property type="entry name" value="G_TR_1"/>
    <property type="match status" value="1"/>
</dbReference>
<reference evidence="9" key="1">
    <citation type="submission" date="2023-07" db="EMBL/GenBank/DDBJ databases">
        <title>Genomic Encyclopedia of Type Strains, Phase IV (KMG-IV): sequencing the most valuable type-strain genomes for metagenomic binning, comparative biology and taxonomic classification.</title>
        <authorList>
            <person name="Goeker M."/>
        </authorList>
    </citation>
    <scope>NUCLEOTIDE SEQUENCE</scope>
    <source>
        <strain evidence="9">DSM 24202</strain>
    </source>
</reference>
<keyword evidence="5" id="KW-0342">GTP-binding</keyword>
<dbReference type="GO" id="GO:0032790">
    <property type="term" value="P:ribosome disassembly"/>
    <property type="evidence" value="ECO:0007669"/>
    <property type="project" value="TreeGrafter"/>
</dbReference>
<dbReference type="InterPro" id="IPR020568">
    <property type="entry name" value="Ribosomal_Su5_D2-typ_SF"/>
</dbReference>
<dbReference type="InterPro" id="IPR005225">
    <property type="entry name" value="Small_GTP-bd"/>
</dbReference>
<dbReference type="GO" id="GO:0003746">
    <property type="term" value="F:translation elongation factor activity"/>
    <property type="evidence" value="ECO:0007669"/>
    <property type="project" value="UniProtKB-UniRule"/>
</dbReference>
<dbReference type="Pfam" id="PF14492">
    <property type="entry name" value="EFG_III"/>
    <property type="match status" value="1"/>
</dbReference>
<dbReference type="PANTHER" id="PTHR43261">
    <property type="entry name" value="TRANSLATION ELONGATION FACTOR G-RELATED"/>
    <property type="match status" value="1"/>
</dbReference>
<dbReference type="InterPro" id="IPR004540">
    <property type="entry name" value="Transl_elong_EFG/EF2"/>
</dbReference>
<dbReference type="PROSITE" id="PS51722">
    <property type="entry name" value="G_TR_2"/>
    <property type="match status" value="1"/>
</dbReference>
<keyword evidence="10" id="KW-1185">Reference proteome</keyword>
<dbReference type="SUPFAM" id="SSF52540">
    <property type="entry name" value="P-loop containing nucleoside triphosphate hydrolases"/>
    <property type="match status" value="1"/>
</dbReference>
<dbReference type="InterPro" id="IPR014721">
    <property type="entry name" value="Ribsml_uS5_D2-typ_fold_subgr"/>
</dbReference>
<dbReference type="PANTHER" id="PTHR43261:SF1">
    <property type="entry name" value="RIBOSOME-RELEASING FACTOR 2, MITOCHONDRIAL"/>
    <property type="match status" value="1"/>
</dbReference>
<dbReference type="AlphaFoldDB" id="A0AAE3VEF7"/>
<comment type="function">
    <text evidence="6">Catalyzes the GTP-dependent ribosomal translocation step during translation elongation. During this step, the ribosome changes from the pre-translocational (PRE) to the post-translocational (POST) state as the newly formed A-site-bound peptidyl-tRNA and P-site-bound deacylated tRNA move to the P and E sites, respectively. Catalyzes the coordinated movement of the two tRNA molecules, the mRNA and conformational changes in the ribosome.</text>
</comment>
<proteinExistence type="inferred from homology"/>
<dbReference type="FunFam" id="3.40.50.300:FF:000514">
    <property type="entry name" value="Ribosome-releasing factor 2, mitochondrial"/>
    <property type="match status" value="1"/>
</dbReference>
<evidence type="ECO:0000256" key="7">
    <source>
        <dbReference type="NCBIfam" id="TIGR00484"/>
    </source>
</evidence>
<dbReference type="SMART" id="SM00838">
    <property type="entry name" value="EFG_C"/>
    <property type="match status" value="1"/>
</dbReference>
<dbReference type="Pfam" id="PF22042">
    <property type="entry name" value="EF-G_D2"/>
    <property type="match status" value="1"/>
</dbReference>
<dbReference type="GO" id="GO:0003924">
    <property type="term" value="F:GTPase activity"/>
    <property type="evidence" value="ECO:0007669"/>
    <property type="project" value="InterPro"/>
</dbReference>
<dbReference type="Gene3D" id="3.30.70.870">
    <property type="entry name" value="Elongation Factor G (Translational Gtpase), domain 3"/>
    <property type="match status" value="1"/>
</dbReference>
<dbReference type="InterPro" id="IPR041095">
    <property type="entry name" value="EFG_II"/>
</dbReference>
<dbReference type="InterPro" id="IPR009000">
    <property type="entry name" value="Transl_B-barrel_sf"/>
</dbReference>
<dbReference type="InterPro" id="IPR027417">
    <property type="entry name" value="P-loop_NTPase"/>
</dbReference>
<dbReference type="NCBIfam" id="TIGR00231">
    <property type="entry name" value="small_GTP"/>
    <property type="match status" value="1"/>
</dbReference>
<dbReference type="InterPro" id="IPR031157">
    <property type="entry name" value="G_TR_CS"/>
</dbReference>
<comment type="caution">
    <text evidence="9">The sequence shown here is derived from an EMBL/GenBank/DDBJ whole genome shotgun (WGS) entry which is preliminary data.</text>
</comment>
<dbReference type="Pfam" id="PF03764">
    <property type="entry name" value="EFG_IV"/>
    <property type="match status" value="1"/>
</dbReference>
<keyword evidence="4" id="KW-0648">Protein biosynthesis</keyword>
<accession>A0AAE3VEF7</accession>
<evidence type="ECO:0000259" key="8">
    <source>
        <dbReference type="PROSITE" id="PS51722"/>
    </source>
</evidence>
<dbReference type="Gene3D" id="3.40.50.300">
    <property type="entry name" value="P-loop containing nucleotide triphosphate hydrolases"/>
    <property type="match status" value="1"/>
</dbReference>
<comment type="similarity">
    <text evidence="1">Belongs to the TRAFAC class translation factor GTPase superfamily. Classic translation factor GTPase family. EF-G/EF-2 subfamily.</text>
</comment>
<evidence type="ECO:0000256" key="1">
    <source>
        <dbReference type="ARBA" id="ARBA00005870"/>
    </source>
</evidence>
<evidence type="ECO:0000256" key="2">
    <source>
        <dbReference type="ARBA" id="ARBA00022741"/>
    </source>
</evidence>
<sequence length="677" mass="74860">MDSIQHIRNISIIAHIDAGKTSTTEGFLYYSGLSHRYGSIDDGTTVMDFLPEERERGITIAASAATIPWKDALIHLIDTPGHIDFTAEVERSLRVIDGAVVIFSAVEGVEAQSEKVWRQADAYGVPKIAFINKMDRVGASFERTVEQINSVFNRCALPLQLPLGVENSFTGMLDVLTREQIRFRGERNAEIIREPLSPDQDELCQRAYNAVVERLADVSEVIAELFLAEEDIPLAVLRQEIRLQTWARKIVPVFVGSAKRNLGIQPLIDAVVDYLPSPLDVPTYQAFDLKSGDPVEVKTAAAAPFAGLIFKVNASVTADLFYMRIYAGILKVNATLVNTRTGEKVRPRQLFKIFAKNTEQISEAGPGDIVGMTGLKDCSIGDTLCENRRLVTFEKISFPEPVISMVVEPKFSKDKDKLDDVLDMLCREDQTLRRASAEDTGQRLLSGMGELHLEVSLKRVSTDFNVDIRCGEPRVAYRETLKAAVVEKVVFEKVLGDTPIYAEITIAFKPLPRGETMFDIKSALRDGNIPRAYIHSAERALNDGLRTGGLHGYPLIYVAATITEIKFSQESTTEGAVAGAALQAIDQALAKVGTTVLEPIMHLEILTPDDTVGEISMFLQPRRAVIRDIYSIDQMKKIICEVPLAEMFGFGKALPRLSGGRASFSMEPSGYQEMQVK</sequence>
<dbReference type="InterPro" id="IPR035649">
    <property type="entry name" value="EFG_V"/>
</dbReference>
<dbReference type="InterPro" id="IPR035647">
    <property type="entry name" value="EFG_III/V"/>
</dbReference>
<dbReference type="SUPFAM" id="SSF54211">
    <property type="entry name" value="Ribosomal protein S5 domain 2-like"/>
    <property type="match status" value="1"/>
</dbReference>
<dbReference type="Gene3D" id="2.40.30.10">
    <property type="entry name" value="Translation factors"/>
    <property type="match status" value="1"/>
</dbReference>
<dbReference type="Gene3D" id="3.30.70.240">
    <property type="match status" value="1"/>
</dbReference>
<dbReference type="FunFam" id="3.30.70.240:FF:000001">
    <property type="entry name" value="Elongation factor G"/>
    <property type="match status" value="1"/>
</dbReference>
<evidence type="ECO:0000313" key="9">
    <source>
        <dbReference type="EMBL" id="MDQ0288980.1"/>
    </source>
</evidence>
<dbReference type="Proteomes" id="UP001238163">
    <property type="component" value="Unassembled WGS sequence"/>
</dbReference>
<dbReference type="SUPFAM" id="SSF54980">
    <property type="entry name" value="EF-G C-terminal domain-like"/>
    <property type="match status" value="2"/>
</dbReference>
<dbReference type="InterPro" id="IPR000795">
    <property type="entry name" value="T_Tr_GTP-bd_dom"/>
</dbReference>
<evidence type="ECO:0000256" key="3">
    <source>
        <dbReference type="ARBA" id="ARBA00022768"/>
    </source>
</evidence>
<evidence type="ECO:0000256" key="6">
    <source>
        <dbReference type="ARBA" id="ARBA00024731"/>
    </source>
</evidence>
<dbReference type="InterPro" id="IPR000640">
    <property type="entry name" value="EFG_V-like"/>
</dbReference>
<dbReference type="CDD" id="cd03713">
    <property type="entry name" value="EFG_mtEFG_C"/>
    <property type="match status" value="1"/>
</dbReference>
<keyword evidence="2" id="KW-0547">Nucleotide-binding</keyword>
<dbReference type="SUPFAM" id="SSF50447">
    <property type="entry name" value="Translation proteins"/>
    <property type="match status" value="1"/>
</dbReference>
<dbReference type="PRINTS" id="PR00315">
    <property type="entry name" value="ELONGATNFCT"/>
</dbReference>
<dbReference type="InterPro" id="IPR053905">
    <property type="entry name" value="EF-G-like_DII"/>
</dbReference>
<dbReference type="Gene3D" id="3.30.230.10">
    <property type="match status" value="1"/>
</dbReference>
<evidence type="ECO:0000256" key="4">
    <source>
        <dbReference type="ARBA" id="ARBA00022917"/>
    </source>
</evidence>
<dbReference type="FunFam" id="3.30.70.870:FF:000002">
    <property type="entry name" value="Translation elongation factor 2"/>
    <property type="match status" value="1"/>
</dbReference>
<gene>
    <name evidence="9" type="ORF">J3R75_001087</name>
</gene>